<protein>
    <recommendedName>
        <fullName evidence="2">LTXXQ motif family protein</fullName>
    </recommendedName>
</protein>
<dbReference type="EMBL" id="CABR01000032">
    <property type="protein sequence ID" value="CBI09459.1"/>
    <property type="molecule type" value="Genomic_DNA"/>
</dbReference>
<dbReference type="AlphaFoldDB" id="E6QQD8"/>
<organism evidence="1">
    <name type="scientific">mine drainage metagenome</name>
    <dbReference type="NCBI Taxonomy" id="410659"/>
    <lineage>
        <taxon>unclassified sequences</taxon>
        <taxon>metagenomes</taxon>
        <taxon>ecological metagenomes</taxon>
    </lineage>
</organism>
<proteinExistence type="predicted"/>
<gene>
    <name evidence="1" type="ORF">CARN7_0187</name>
</gene>
<accession>E6QQD8</accession>
<sequence length="187" mass="20999">MNFLKPVLSILAASLLVVTIAQADQTSTNPPAASAPVQQAPMGKHRMIDPLAMAQKHLEHLKSVLKITPDEEPAWQAYTEKVHIQVKKMTENRELMHHEHLDKTITTPDRMEEIAGNMKARAQDMAEMADATKMLYDKLTPEQRAEFDQTTEQEANKFHHMMHNCMEHAPMNKSVTAIPGNSTPVGQ</sequence>
<evidence type="ECO:0000313" key="1">
    <source>
        <dbReference type="EMBL" id="CBI09459.1"/>
    </source>
</evidence>
<dbReference type="Pfam" id="PF07813">
    <property type="entry name" value="LTXXQ"/>
    <property type="match status" value="1"/>
</dbReference>
<name>E6QQD8_9ZZZZ</name>
<comment type="caution">
    <text evidence="1">The sequence shown here is derived from an EMBL/GenBank/DDBJ whole genome shotgun (WGS) entry which is preliminary data.</text>
</comment>
<evidence type="ECO:0008006" key="2">
    <source>
        <dbReference type="Google" id="ProtNLM"/>
    </source>
</evidence>
<reference evidence="1" key="1">
    <citation type="submission" date="2009-10" db="EMBL/GenBank/DDBJ databases">
        <title>Diversity of trophic interactions inside an arsenic-rich microbial ecosystem.</title>
        <authorList>
            <person name="Bertin P.N."/>
            <person name="Heinrich-Salmeron A."/>
            <person name="Pelletier E."/>
            <person name="Goulhen-Chollet F."/>
            <person name="Arsene-Ploetze F."/>
            <person name="Gallien S."/>
            <person name="Calteau A."/>
            <person name="Vallenet D."/>
            <person name="Casiot C."/>
            <person name="Chane-Woon-Ming B."/>
            <person name="Giloteaux L."/>
            <person name="Barakat M."/>
            <person name="Bonnefoy V."/>
            <person name="Bruneel O."/>
            <person name="Chandler M."/>
            <person name="Cleiss J."/>
            <person name="Duran R."/>
            <person name="Elbaz-Poulichet F."/>
            <person name="Fonknechten N."/>
            <person name="Lauga B."/>
            <person name="Mornico D."/>
            <person name="Ortet P."/>
            <person name="Schaeffer C."/>
            <person name="Siguier P."/>
            <person name="Alexander Thil Smith A."/>
            <person name="Van Dorsselaer A."/>
            <person name="Weissenbach J."/>
            <person name="Medigue C."/>
            <person name="Le Paslier D."/>
        </authorList>
    </citation>
    <scope>NUCLEOTIDE SEQUENCE</scope>
</reference>
<dbReference type="InterPro" id="IPR012899">
    <property type="entry name" value="LTXXQ"/>
</dbReference>
<dbReference type="GO" id="GO:0042597">
    <property type="term" value="C:periplasmic space"/>
    <property type="evidence" value="ECO:0007669"/>
    <property type="project" value="InterPro"/>
</dbReference>